<keyword evidence="3" id="KW-1185">Reference proteome</keyword>
<feature type="compositionally biased region" description="Low complexity" evidence="1">
    <location>
        <begin position="1"/>
        <end position="22"/>
    </location>
</feature>
<evidence type="ECO:0000313" key="3">
    <source>
        <dbReference type="Proteomes" id="UP000005926"/>
    </source>
</evidence>
<feature type="region of interest" description="Disordered" evidence="1">
    <location>
        <begin position="1"/>
        <end position="25"/>
    </location>
</feature>
<comment type="caution">
    <text evidence="2">The sequence shown here is derived from an EMBL/GenBank/DDBJ whole genome shotgun (WGS) entry which is preliminary data.</text>
</comment>
<dbReference type="AlphaFoldDB" id="C8NIY5"/>
<dbReference type="Proteomes" id="UP000005926">
    <property type="component" value="Unassembled WGS sequence"/>
</dbReference>
<gene>
    <name evidence="2" type="ORF">HMPREF0444_1880</name>
</gene>
<dbReference type="EMBL" id="ACKZ01000029">
    <property type="protein sequence ID" value="EEW36532.1"/>
    <property type="molecule type" value="Genomic_DNA"/>
</dbReference>
<organism evidence="2 3">
    <name type="scientific">Granulicatella adiacens ATCC 49175</name>
    <dbReference type="NCBI Taxonomy" id="638301"/>
    <lineage>
        <taxon>Bacteria</taxon>
        <taxon>Bacillati</taxon>
        <taxon>Bacillota</taxon>
        <taxon>Bacilli</taxon>
        <taxon>Lactobacillales</taxon>
        <taxon>Carnobacteriaceae</taxon>
        <taxon>Granulicatella</taxon>
    </lineage>
</organism>
<evidence type="ECO:0000313" key="2">
    <source>
        <dbReference type="EMBL" id="EEW36532.1"/>
    </source>
</evidence>
<reference evidence="2 3" key="1">
    <citation type="submission" date="2009-08" db="EMBL/GenBank/DDBJ databases">
        <authorList>
            <person name="Muzny D."/>
            <person name="Qin X."/>
            <person name="Deng J."/>
            <person name="Jiang H."/>
            <person name="Liu Y."/>
            <person name="Qu J."/>
            <person name="Song X.-Z."/>
            <person name="Zhang L."/>
            <person name="Thornton R."/>
            <person name="Coyle M."/>
            <person name="Francisco L."/>
            <person name="Jackson L."/>
            <person name="Javaid M."/>
            <person name="Korchina V."/>
            <person name="Kovar C."/>
            <person name="Mata R."/>
            <person name="Mathew T."/>
            <person name="Ngo R."/>
            <person name="Nguyen L."/>
            <person name="Nguyen N."/>
            <person name="Okwuonu G."/>
            <person name="Ongeri F."/>
            <person name="Pham C."/>
            <person name="Simmons D."/>
            <person name="Wilczek-Boney K."/>
            <person name="Hale W."/>
            <person name="Jakkamsetti A."/>
            <person name="Pham P."/>
            <person name="Ruth R."/>
            <person name="San Lucas F."/>
            <person name="Warren J."/>
            <person name="Zhang J."/>
            <person name="Zhao Z."/>
            <person name="Zhou C."/>
            <person name="Zhu D."/>
            <person name="Lee S."/>
            <person name="Bess C."/>
            <person name="Blankenburg K."/>
            <person name="Forbes L."/>
            <person name="Fu Q."/>
            <person name="Gubbala S."/>
            <person name="Hirani K."/>
            <person name="Jayaseelan J.C."/>
            <person name="Lara F."/>
            <person name="Munidasa M."/>
            <person name="Palculict T."/>
            <person name="Patil S."/>
            <person name="Pu L.-L."/>
            <person name="Saada N."/>
            <person name="Tang L."/>
            <person name="Weissenberger G."/>
            <person name="Zhu Y."/>
            <person name="Hemphill L."/>
            <person name="Shang Y."/>
            <person name="Youmans B."/>
            <person name="Ayvaz T."/>
            <person name="Ross M."/>
            <person name="Santibanez J."/>
            <person name="Aqrawi P."/>
            <person name="Gross S."/>
            <person name="Joshi V."/>
            <person name="Fowler G."/>
            <person name="Nazareth L."/>
            <person name="Reid J."/>
            <person name="Worley K."/>
            <person name="Petrosino J."/>
            <person name="Highlander S."/>
            <person name="Gibbs R."/>
        </authorList>
    </citation>
    <scope>NUCLEOTIDE SEQUENCE [LARGE SCALE GENOMIC DNA]</scope>
    <source>
        <strain evidence="2 3">ATCC 49175</strain>
    </source>
</reference>
<name>C8NIY5_9LACT</name>
<dbReference type="HOGENOM" id="CLU_3290339_0_0_9"/>
<evidence type="ECO:0000256" key="1">
    <source>
        <dbReference type="SAM" id="MobiDB-lite"/>
    </source>
</evidence>
<accession>C8NIY5</accession>
<sequence length="40" mass="4674">MELFNSFETSFSTTQSKSSQQENYKWFQVGKPKQQGALQQ</sequence>
<protein>
    <submittedName>
        <fullName evidence="2">Uncharacterized protein</fullName>
    </submittedName>
</protein>
<proteinExistence type="predicted"/>